<feature type="compositionally biased region" description="Low complexity" evidence="1">
    <location>
        <begin position="186"/>
        <end position="206"/>
    </location>
</feature>
<evidence type="ECO:0000313" key="3">
    <source>
        <dbReference type="Proteomes" id="UP000799770"/>
    </source>
</evidence>
<feature type="compositionally biased region" description="Basic and acidic residues" evidence="1">
    <location>
        <begin position="171"/>
        <end position="185"/>
    </location>
</feature>
<sequence>MLDKLRHRWYVVGHCRATVAEPAMSSRGQPKGSLVSRTAQAISSPTHARYLGSLFPILRVTLTPEFEAGVDHWTSPSLVLAVSCVRLCPVQEQPSSTSMRLRDTYNRFCAMVILLKYPNRLESWVFFTFKLQIGIKGAMATTQVLHRFLVLKQGDAGIFFANMSEHPPTSQKKDDERKENAETSKEQASAASASERSSSQEASQAETGEKGKAPAVPPHPRPPRRIEDMEVDPFFLAALAEASFAGNPKKSEVKE</sequence>
<dbReference type="AlphaFoldDB" id="A0A6A5Z185"/>
<accession>A0A6A5Z185</accession>
<evidence type="ECO:0000256" key="1">
    <source>
        <dbReference type="SAM" id="MobiDB-lite"/>
    </source>
</evidence>
<protein>
    <submittedName>
        <fullName evidence="2">Uncharacterized protein</fullName>
    </submittedName>
</protein>
<dbReference type="Proteomes" id="UP000799770">
    <property type="component" value="Unassembled WGS sequence"/>
</dbReference>
<evidence type="ECO:0000313" key="2">
    <source>
        <dbReference type="EMBL" id="KAF2112607.1"/>
    </source>
</evidence>
<dbReference type="EMBL" id="ML977330">
    <property type="protein sequence ID" value="KAF2112607.1"/>
    <property type="molecule type" value="Genomic_DNA"/>
</dbReference>
<organism evidence="2 3">
    <name type="scientific">Lophiotrema nucula</name>
    <dbReference type="NCBI Taxonomy" id="690887"/>
    <lineage>
        <taxon>Eukaryota</taxon>
        <taxon>Fungi</taxon>
        <taxon>Dikarya</taxon>
        <taxon>Ascomycota</taxon>
        <taxon>Pezizomycotina</taxon>
        <taxon>Dothideomycetes</taxon>
        <taxon>Pleosporomycetidae</taxon>
        <taxon>Pleosporales</taxon>
        <taxon>Lophiotremataceae</taxon>
        <taxon>Lophiotrema</taxon>
    </lineage>
</organism>
<proteinExistence type="predicted"/>
<keyword evidence="3" id="KW-1185">Reference proteome</keyword>
<gene>
    <name evidence="2" type="ORF">BDV96DRAFT_153439</name>
</gene>
<feature type="region of interest" description="Disordered" evidence="1">
    <location>
        <begin position="162"/>
        <end position="229"/>
    </location>
</feature>
<reference evidence="2" key="1">
    <citation type="journal article" date="2020" name="Stud. Mycol.">
        <title>101 Dothideomycetes genomes: a test case for predicting lifestyles and emergence of pathogens.</title>
        <authorList>
            <person name="Haridas S."/>
            <person name="Albert R."/>
            <person name="Binder M."/>
            <person name="Bloem J."/>
            <person name="Labutti K."/>
            <person name="Salamov A."/>
            <person name="Andreopoulos B."/>
            <person name="Baker S."/>
            <person name="Barry K."/>
            <person name="Bills G."/>
            <person name="Bluhm B."/>
            <person name="Cannon C."/>
            <person name="Castanera R."/>
            <person name="Culley D."/>
            <person name="Daum C."/>
            <person name="Ezra D."/>
            <person name="Gonzalez J."/>
            <person name="Henrissat B."/>
            <person name="Kuo A."/>
            <person name="Liang C."/>
            <person name="Lipzen A."/>
            <person name="Lutzoni F."/>
            <person name="Magnuson J."/>
            <person name="Mondo S."/>
            <person name="Nolan M."/>
            <person name="Ohm R."/>
            <person name="Pangilinan J."/>
            <person name="Park H.-J."/>
            <person name="Ramirez L."/>
            <person name="Alfaro M."/>
            <person name="Sun H."/>
            <person name="Tritt A."/>
            <person name="Yoshinaga Y."/>
            <person name="Zwiers L.-H."/>
            <person name="Turgeon B."/>
            <person name="Goodwin S."/>
            <person name="Spatafora J."/>
            <person name="Crous P."/>
            <person name="Grigoriev I."/>
        </authorList>
    </citation>
    <scope>NUCLEOTIDE SEQUENCE</scope>
    <source>
        <strain evidence="2">CBS 627.86</strain>
    </source>
</reference>
<name>A0A6A5Z185_9PLEO</name>